<evidence type="ECO:0000259" key="17">
    <source>
        <dbReference type="PROSITE" id="PS50923"/>
    </source>
</evidence>
<evidence type="ECO:0000259" key="16">
    <source>
        <dbReference type="PROSITE" id="PS50026"/>
    </source>
</evidence>
<keyword evidence="12" id="KW-0325">Glycoprotein</keyword>
<comment type="caution">
    <text evidence="18">The sequence shown here is derived from an EMBL/GenBank/DDBJ whole genome shotgun (WGS) entry which is preliminary data.</text>
</comment>
<dbReference type="PROSITE" id="PS50026">
    <property type="entry name" value="EGF_3"/>
    <property type="match status" value="2"/>
</dbReference>
<evidence type="ECO:0000256" key="13">
    <source>
        <dbReference type="PROSITE-ProRule" id="PRU00076"/>
    </source>
</evidence>
<gene>
    <name evidence="18" type="ORF">EOD39_0376</name>
</gene>
<dbReference type="PROSITE" id="PS00022">
    <property type="entry name" value="EGF_1"/>
    <property type="match status" value="1"/>
</dbReference>
<dbReference type="PROSITE" id="PS01187">
    <property type="entry name" value="EGF_CA"/>
    <property type="match status" value="2"/>
</dbReference>
<dbReference type="InterPro" id="IPR018097">
    <property type="entry name" value="EGF_Ca-bd_CS"/>
</dbReference>
<protein>
    <submittedName>
        <fullName evidence="18">Fibulin-7</fullName>
    </submittedName>
</protein>
<dbReference type="InterPro" id="IPR000436">
    <property type="entry name" value="Sushi_SCR_CCP_dom"/>
</dbReference>
<dbReference type="InterPro" id="IPR055088">
    <property type="entry name" value="Fibulin_C"/>
</dbReference>
<dbReference type="CDD" id="cd00054">
    <property type="entry name" value="EGF_CA"/>
    <property type="match status" value="3"/>
</dbReference>
<dbReference type="PROSITE" id="PS01186">
    <property type="entry name" value="EGF_2"/>
    <property type="match status" value="2"/>
</dbReference>
<dbReference type="PANTHER" id="PTHR47333">
    <property type="entry name" value="VON WILLEBRAND FACTOR C AND EGF DOMAIN-CONTAINING PROTEIN"/>
    <property type="match status" value="1"/>
</dbReference>
<evidence type="ECO:0000256" key="15">
    <source>
        <dbReference type="SAM" id="SignalP"/>
    </source>
</evidence>
<dbReference type="Gene3D" id="2.10.25.10">
    <property type="entry name" value="Laminin"/>
    <property type="match status" value="4"/>
</dbReference>
<comment type="subcellular location">
    <subcellularLocation>
        <location evidence="1">Secreted</location>
        <location evidence="1">Extracellular space</location>
        <location evidence="1">Extracellular matrix</location>
    </subcellularLocation>
</comment>
<dbReference type="Proteomes" id="UP000289886">
    <property type="component" value="Unassembled WGS sequence"/>
</dbReference>
<keyword evidence="3" id="KW-0964">Secreted</keyword>
<organism evidence="18 19">
    <name type="scientific">Acipenser ruthenus</name>
    <name type="common">Sterlet sturgeon</name>
    <dbReference type="NCBI Taxonomy" id="7906"/>
    <lineage>
        <taxon>Eukaryota</taxon>
        <taxon>Metazoa</taxon>
        <taxon>Chordata</taxon>
        <taxon>Craniata</taxon>
        <taxon>Vertebrata</taxon>
        <taxon>Euteleostomi</taxon>
        <taxon>Actinopterygii</taxon>
        <taxon>Chondrostei</taxon>
        <taxon>Acipenseriformes</taxon>
        <taxon>Acipenseridae</taxon>
        <taxon>Acipenser</taxon>
    </lineage>
</organism>
<evidence type="ECO:0000256" key="3">
    <source>
        <dbReference type="ARBA" id="ARBA00022525"/>
    </source>
</evidence>
<dbReference type="InterPro" id="IPR000742">
    <property type="entry name" value="EGF"/>
</dbReference>
<dbReference type="InterPro" id="IPR000152">
    <property type="entry name" value="EGF-type_Asp/Asn_hydroxyl_site"/>
</dbReference>
<dbReference type="GO" id="GO:0005509">
    <property type="term" value="F:calcium ion binding"/>
    <property type="evidence" value="ECO:0007669"/>
    <property type="project" value="InterPro"/>
</dbReference>
<sequence length="427" mass="47622">MECQFLLIWILYLPQVTTSTAQDCLSKRQALSSLHQIQKLLSGQEASYLQSLRTMKKKISLLQNTITRQVSKLNETCPKLEVPNNGRKLGSISAVGHEVHFLCEKGFELVGSETRVCQESHSWSGQQPFCRNINECAKSPCLNGGTCVDDVNRFACMCARGWSGTYCQNSVYSYWTSQTNSSFSRQPHCANMQGSTQCTCDEGFQIAGRDNSRCQDLDECELYYSGRLPRLCAHACVNTPGSYRCTCPPGYSLRGDQRNCKDLDECASRQHNCSRDELCVNTFGGFQCVRPDCPRARQNTSYVKTSLLRCERNPCPVDNKACAQAASSISFSYLSLVSNLSVPRVLFRMSAARVHGDSLRFGLLGGRGRGHFSVQRSDRLTGELVLVSPVLGPAVLEAELEMTELEKRTVLARFISKVTVFISQYDF</sequence>
<evidence type="ECO:0000256" key="14">
    <source>
        <dbReference type="PROSITE-ProRule" id="PRU00302"/>
    </source>
</evidence>
<dbReference type="GO" id="GO:0007155">
    <property type="term" value="P:cell adhesion"/>
    <property type="evidence" value="ECO:0007669"/>
    <property type="project" value="UniProtKB-KW"/>
</dbReference>
<feature type="disulfide bond" evidence="14">
    <location>
        <begin position="103"/>
        <end position="130"/>
    </location>
</feature>
<dbReference type="PROSITE" id="PS50923">
    <property type="entry name" value="SUSHI"/>
    <property type="match status" value="1"/>
</dbReference>
<dbReference type="Pfam" id="PF12662">
    <property type="entry name" value="cEGF"/>
    <property type="match status" value="1"/>
</dbReference>
<dbReference type="SMART" id="SM00179">
    <property type="entry name" value="EGF_CA"/>
    <property type="match status" value="3"/>
</dbReference>
<feature type="domain" description="Sushi" evidence="17">
    <location>
        <begin position="75"/>
        <end position="132"/>
    </location>
</feature>
<evidence type="ECO:0000256" key="6">
    <source>
        <dbReference type="ARBA" id="ARBA00022659"/>
    </source>
</evidence>
<dbReference type="FunFam" id="2.10.70.10:FF:000064">
    <property type="entry name" value="Fibulin 7"/>
    <property type="match status" value="1"/>
</dbReference>
<dbReference type="PROSITE" id="PS00010">
    <property type="entry name" value="ASX_HYDROXYL"/>
    <property type="match status" value="2"/>
</dbReference>
<keyword evidence="9" id="KW-0106">Calcium</keyword>
<keyword evidence="6 14" id="KW-0768">Sushi</keyword>
<dbReference type="InterPro" id="IPR049883">
    <property type="entry name" value="NOTCH1_EGF-like"/>
</dbReference>
<evidence type="ECO:0000256" key="9">
    <source>
        <dbReference type="ARBA" id="ARBA00022837"/>
    </source>
</evidence>
<keyword evidence="10" id="KW-0130">Cell adhesion</keyword>
<dbReference type="Pfam" id="PF00008">
    <property type="entry name" value="EGF"/>
    <property type="match status" value="1"/>
</dbReference>
<dbReference type="EMBL" id="SCEB01215122">
    <property type="protein sequence ID" value="RXM31227.1"/>
    <property type="molecule type" value="Genomic_DNA"/>
</dbReference>
<feature type="domain" description="EGF-like" evidence="16">
    <location>
        <begin position="216"/>
        <end position="261"/>
    </location>
</feature>
<feature type="chain" id="PRO_5019372524" evidence="15">
    <location>
        <begin position="22"/>
        <end position="427"/>
    </location>
</feature>
<evidence type="ECO:0000256" key="2">
    <source>
        <dbReference type="ARBA" id="ARBA00006127"/>
    </source>
</evidence>
<dbReference type="SUPFAM" id="SSF57196">
    <property type="entry name" value="EGF/Laminin"/>
    <property type="match status" value="3"/>
</dbReference>
<evidence type="ECO:0000256" key="1">
    <source>
        <dbReference type="ARBA" id="ARBA00004498"/>
    </source>
</evidence>
<reference evidence="18 19" key="1">
    <citation type="submission" date="2019-01" db="EMBL/GenBank/DDBJ databases">
        <title>Draft Genome and Complete Hox-Cluster Characterization of the Sterlet Sturgeon (Acipenser ruthenus).</title>
        <authorList>
            <person name="Wei Q."/>
        </authorList>
    </citation>
    <scope>NUCLEOTIDE SEQUENCE [LARGE SCALE GENOMIC DNA]</scope>
    <source>
        <strain evidence="18">WHYD16114868_AA</strain>
        <tissue evidence="18">Blood</tissue>
    </source>
</reference>
<dbReference type="InterPro" id="IPR001881">
    <property type="entry name" value="EGF-like_Ca-bd_dom"/>
</dbReference>
<dbReference type="Pfam" id="PF00084">
    <property type="entry name" value="Sushi"/>
    <property type="match status" value="1"/>
</dbReference>
<evidence type="ECO:0000313" key="19">
    <source>
        <dbReference type="Proteomes" id="UP000289886"/>
    </source>
</evidence>
<dbReference type="PRINTS" id="PR00010">
    <property type="entry name" value="EGFBLOOD"/>
</dbReference>
<evidence type="ECO:0000256" key="12">
    <source>
        <dbReference type="ARBA" id="ARBA00023180"/>
    </source>
</evidence>
<evidence type="ECO:0000256" key="7">
    <source>
        <dbReference type="ARBA" id="ARBA00022729"/>
    </source>
</evidence>
<feature type="signal peptide" evidence="15">
    <location>
        <begin position="1"/>
        <end position="21"/>
    </location>
</feature>
<keyword evidence="5 13" id="KW-0245">EGF-like domain</keyword>
<accession>A0A444U7R8</accession>
<comment type="similarity">
    <text evidence="2">Belongs to the fibulin family.</text>
</comment>
<dbReference type="AlphaFoldDB" id="A0A444U7R8"/>
<proteinExistence type="inferred from homology"/>
<dbReference type="SMART" id="SM00032">
    <property type="entry name" value="CCP"/>
    <property type="match status" value="1"/>
</dbReference>
<evidence type="ECO:0000256" key="4">
    <source>
        <dbReference type="ARBA" id="ARBA00022530"/>
    </source>
</evidence>
<dbReference type="SUPFAM" id="SSF57535">
    <property type="entry name" value="Complement control module/SCR domain"/>
    <property type="match status" value="1"/>
</dbReference>
<evidence type="ECO:0000256" key="5">
    <source>
        <dbReference type="ARBA" id="ARBA00022536"/>
    </source>
</evidence>
<dbReference type="InterPro" id="IPR035976">
    <property type="entry name" value="Sushi/SCR/CCP_sf"/>
</dbReference>
<keyword evidence="19" id="KW-1185">Reference proteome</keyword>
<keyword evidence="4" id="KW-0272">Extracellular matrix</keyword>
<dbReference type="CDD" id="cd00033">
    <property type="entry name" value="CCP"/>
    <property type="match status" value="1"/>
</dbReference>
<feature type="disulfide bond" evidence="13">
    <location>
        <begin position="158"/>
        <end position="167"/>
    </location>
</feature>
<evidence type="ECO:0000256" key="10">
    <source>
        <dbReference type="ARBA" id="ARBA00022889"/>
    </source>
</evidence>
<dbReference type="Pfam" id="PF07645">
    <property type="entry name" value="EGF_CA"/>
    <property type="match status" value="1"/>
</dbReference>
<name>A0A444U7R8_ACIRT</name>
<dbReference type="InterPro" id="IPR026823">
    <property type="entry name" value="cEGF"/>
</dbReference>
<evidence type="ECO:0000256" key="8">
    <source>
        <dbReference type="ARBA" id="ARBA00022737"/>
    </source>
</evidence>
<keyword evidence="7 15" id="KW-0732">Signal</keyword>
<evidence type="ECO:0000256" key="11">
    <source>
        <dbReference type="ARBA" id="ARBA00023157"/>
    </source>
</evidence>
<feature type="domain" description="EGF-like" evidence="16">
    <location>
        <begin position="132"/>
        <end position="168"/>
    </location>
</feature>
<dbReference type="SMART" id="SM00181">
    <property type="entry name" value="EGF"/>
    <property type="match status" value="3"/>
</dbReference>
<evidence type="ECO:0000313" key="18">
    <source>
        <dbReference type="EMBL" id="RXM31227.1"/>
    </source>
</evidence>
<dbReference type="Pfam" id="PF22914">
    <property type="entry name" value="Fibulin_C"/>
    <property type="match status" value="1"/>
</dbReference>
<keyword evidence="11 13" id="KW-1015">Disulfide bond</keyword>
<keyword evidence="8" id="KW-0677">Repeat</keyword>
<dbReference type="FunFam" id="2.10.25.10:FF:000010">
    <property type="entry name" value="Pro-epidermal growth factor"/>
    <property type="match status" value="1"/>
</dbReference>
<comment type="caution">
    <text evidence="13">Lacks conserved residue(s) required for the propagation of feature annotation.</text>
</comment>
<dbReference type="InterPro" id="IPR052080">
    <property type="entry name" value="vWF_C/EGF_Fibrillin"/>
</dbReference>
<dbReference type="FunFam" id="2.10.25.10:FF:000143">
    <property type="entry name" value="Protein crumbs 1"/>
    <property type="match status" value="1"/>
</dbReference>
<dbReference type="FunFam" id="2.10.25.10:FF:000568">
    <property type="entry name" value="Fibulin 7"/>
    <property type="match status" value="1"/>
</dbReference>
<dbReference type="PANTHER" id="PTHR47333:SF4">
    <property type="entry name" value="EGF-LIKE DOMAIN-CONTAINING PROTEIN"/>
    <property type="match status" value="1"/>
</dbReference>
<dbReference type="Gene3D" id="2.10.70.10">
    <property type="entry name" value="Complement Module, domain 1"/>
    <property type="match status" value="1"/>
</dbReference>